<keyword evidence="4 7" id="KW-0547">Nucleotide-binding</keyword>
<dbReference type="InterPro" id="IPR000719">
    <property type="entry name" value="Prot_kinase_dom"/>
</dbReference>
<reference evidence="10" key="1">
    <citation type="submission" date="2008-12" db="EMBL/GenBank/DDBJ databases">
        <title>Smed-cdc73 regulates self-renewal in planarian stem cells.</title>
        <authorList>
            <person name="Kang H."/>
            <person name="Sanchez Alvarado A."/>
        </authorList>
    </citation>
    <scope>NUCLEOTIDE SEQUENCE</scope>
</reference>
<evidence type="ECO:0000259" key="9">
    <source>
        <dbReference type="PROSITE" id="PS50011"/>
    </source>
</evidence>
<dbReference type="InterPro" id="IPR017441">
    <property type="entry name" value="Protein_kinase_ATP_BS"/>
</dbReference>
<dbReference type="SUPFAM" id="SSF56112">
    <property type="entry name" value="Protein kinase-like (PK-like)"/>
    <property type="match status" value="1"/>
</dbReference>
<keyword evidence="2 8" id="KW-0723">Serine/threonine-protein kinase</keyword>
<dbReference type="PROSITE" id="PS00107">
    <property type="entry name" value="PROTEIN_KINASE_ATP"/>
    <property type="match status" value="1"/>
</dbReference>
<keyword evidence="5" id="KW-0418">Kinase</keyword>
<dbReference type="OrthoDB" id="204883at2759"/>
<evidence type="ECO:0000313" key="10">
    <source>
        <dbReference type="EMBL" id="ACT98268.1"/>
    </source>
</evidence>
<keyword evidence="3" id="KW-0808">Transferase</keyword>
<name>D2DJT1_SCHMD</name>
<feature type="domain" description="Protein kinase" evidence="9">
    <location>
        <begin position="35"/>
        <end position="327"/>
    </location>
</feature>
<keyword evidence="6 7" id="KW-0067">ATP-binding</keyword>
<evidence type="ECO:0000256" key="6">
    <source>
        <dbReference type="ARBA" id="ARBA00022840"/>
    </source>
</evidence>
<evidence type="ECO:0000256" key="8">
    <source>
        <dbReference type="RuleBase" id="RU000304"/>
    </source>
</evidence>
<feature type="binding site" evidence="7">
    <location>
        <position position="65"/>
    </location>
    <ligand>
        <name>ATP</name>
        <dbReference type="ChEBI" id="CHEBI:30616"/>
    </ligand>
</feature>
<dbReference type="Gene3D" id="1.10.510.10">
    <property type="entry name" value="Transferase(Phosphotransferase) domain 1"/>
    <property type="match status" value="1"/>
</dbReference>
<dbReference type="InterPro" id="IPR011009">
    <property type="entry name" value="Kinase-like_dom_sf"/>
</dbReference>
<evidence type="ECO:0000256" key="2">
    <source>
        <dbReference type="ARBA" id="ARBA00022527"/>
    </source>
</evidence>
<proteinExistence type="evidence at transcript level"/>
<dbReference type="PROSITE" id="PS00108">
    <property type="entry name" value="PROTEIN_KINASE_ST"/>
    <property type="match status" value="1"/>
</dbReference>
<dbReference type="PANTHER" id="PTHR24056">
    <property type="entry name" value="CELL DIVISION PROTEIN KINASE"/>
    <property type="match status" value="1"/>
</dbReference>
<evidence type="ECO:0000256" key="5">
    <source>
        <dbReference type="ARBA" id="ARBA00022777"/>
    </source>
</evidence>
<evidence type="ECO:0000256" key="7">
    <source>
        <dbReference type="PROSITE-ProRule" id="PRU10141"/>
    </source>
</evidence>
<evidence type="ECO:0000256" key="1">
    <source>
        <dbReference type="ARBA" id="ARBA00006485"/>
    </source>
</evidence>
<dbReference type="GO" id="GO:0005634">
    <property type="term" value="C:nucleus"/>
    <property type="evidence" value="ECO:0007669"/>
    <property type="project" value="TreeGrafter"/>
</dbReference>
<dbReference type="InterPro" id="IPR050108">
    <property type="entry name" value="CDK"/>
</dbReference>
<dbReference type="SMART" id="SM00220">
    <property type="entry name" value="S_TKc"/>
    <property type="match status" value="1"/>
</dbReference>
<dbReference type="PROSITE" id="PS50011">
    <property type="entry name" value="PROTEIN_KINASE_DOM"/>
    <property type="match status" value="1"/>
</dbReference>
<dbReference type="GO" id="GO:0005524">
    <property type="term" value="F:ATP binding"/>
    <property type="evidence" value="ECO:0007669"/>
    <property type="project" value="UniProtKB-UniRule"/>
</dbReference>
<dbReference type="AlphaFoldDB" id="D2DJT1"/>
<evidence type="ECO:0000256" key="3">
    <source>
        <dbReference type="ARBA" id="ARBA00022679"/>
    </source>
</evidence>
<dbReference type="InterPro" id="IPR008271">
    <property type="entry name" value="Ser/Thr_kinase_AS"/>
</dbReference>
<dbReference type="Gene3D" id="3.30.200.20">
    <property type="entry name" value="Phosphorylase Kinase, domain 1"/>
    <property type="match status" value="1"/>
</dbReference>
<dbReference type="FunFam" id="1.10.510.10:FF:000624">
    <property type="entry name" value="Mitogen-activated protein kinase"/>
    <property type="match status" value="1"/>
</dbReference>
<sequence>MYSNQFEDVITKTTCLLKNAFQDCPPKTFQNIDKYKKISALGEGTYGIVFEAFDKFTGKVYAIKKIKAKENLQNFPLSSLNEVKTLKSVSHENIIYLKEICIKQNIVNGVFEFNYFLIFEYCEYDLLKLLKDRNVRLTFANIKSIMEQSLRGLNHLHEKGFMHRDIKLENILINKHGVIKLADFGMADLMKRFQNQPLLKLMGTLIYASPEILFGETNYTNSVDIWSLGCVFYEIFARNHLFNGQNIDNQLQLIFNLCGNPDPSDWPERYACYHSSKYKYLQMTSWLREILEEKVPDKDCVYLIEVMIVLNSDQRATAQQLLADPFFSSYPKPKKLFLS</sequence>
<comment type="similarity">
    <text evidence="1">Belongs to the protein kinase superfamily. CMGC Ser/Thr protein kinase family. CDC2/CDKX subfamily.</text>
</comment>
<organism evidence="10">
    <name type="scientific">Schmidtea mediterranea</name>
    <name type="common">Freshwater planarian flatworm</name>
    <dbReference type="NCBI Taxonomy" id="79327"/>
    <lineage>
        <taxon>Eukaryota</taxon>
        <taxon>Metazoa</taxon>
        <taxon>Spiralia</taxon>
        <taxon>Lophotrochozoa</taxon>
        <taxon>Platyhelminthes</taxon>
        <taxon>Rhabditophora</taxon>
        <taxon>Seriata</taxon>
        <taxon>Tricladida</taxon>
        <taxon>Continenticola</taxon>
        <taxon>Geoplanoidea</taxon>
        <taxon>Dugesiidae</taxon>
        <taxon>Schmidtea</taxon>
    </lineage>
</organism>
<evidence type="ECO:0000256" key="4">
    <source>
        <dbReference type="ARBA" id="ARBA00022741"/>
    </source>
</evidence>
<dbReference type="GO" id="GO:0004674">
    <property type="term" value="F:protein serine/threonine kinase activity"/>
    <property type="evidence" value="ECO:0007669"/>
    <property type="project" value="UniProtKB-KW"/>
</dbReference>
<protein>
    <submittedName>
        <fullName evidence="10">Cdk2-like protein</fullName>
    </submittedName>
</protein>
<dbReference type="Pfam" id="PF00069">
    <property type="entry name" value="Pkinase"/>
    <property type="match status" value="1"/>
</dbReference>
<dbReference type="EMBL" id="FJ588602">
    <property type="protein sequence ID" value="ACT98268.1"/>
    <property type="molecule type" value="mRNA"/>
</dbReference>
<accession>D2DJT1</accession>